<protein>
    <submittedName>
        <fullName evidence="3">GH20942</fullName>
    </submittedName>
</protein>
<dbReference type="InParanoid" id="B4JRK9"/>
<dbReference type="AlphaFoldDB" id="B4JRK9"/>
<dbReference type="HOGENOM" id="CLU_788158_0_0_1"/>
<dbReference type="PhylomeDB" id="B4JRK9"/>
<dbReference type="KEGG" id="dgr:6567896"/>
<keyword evidence="1" id="KW-0677">Repeat</keyword>
<organism evidence="4">
    <name type="scientific">Drosophila grimshawi</name>
    <name type="common">Hawaiian fruit fly</name>
    <name type="synonym">Idiomyia grimshawi</name>
    <dbReference type="NCBI Taxonomy" id="7222"/>
    <lineage>
        <taxon>Eukaryota</taxon>
        <taxon>Metazoa</taxon>
        <taxon>Ecdysozoa</taxon>
        <taxon>Arthropoda</taxon>
        <taxon>Hexapoda</taxon>
        <taxon>Insecta</taxon>
        <taxon>Pterygota</taxon>
        <taxon>Neoptera</taxon>
        <taxon>Endopterygota</taxon>
        <taxon>Diptera</taxon>
        <taxon>Brachycera</taxon>
        <taxon>Muscomorpha</taxon>
        <taxon>Ephydroidea</taxon>
        <taxon>Drosophilidae</taxon>
        <taxon>Drosophila</taxon>
        <taxon>Hawaiian Drosophila</taxon>
    </lineage>
</organism>
<dbReference type="EMBL" id="CH916373">
    <property type="protein sequence ID" value="EDV94399.1"/>
    <property type="molecule type" value="Genomic_DNA"/>
</dbReference>
<evidence type="ECO:0000256" key="2">
    <source>
        <dbReference type="SAM" id="MobiDB-lite"/>
    </source>
</evidence>
<gene>
    <name evidence="3" type="primary">Dgri\GH20942</name>
    <name evidence="3" type="ORF">Dgri_GH20942</name>
</gene>
<accession>B4JRK9</accession>
<feature type="region of interest" description="Disordered" evidence="2">
    <location>
        <begin position="184"/>
        <end position="205"/>
    </location>
</feature>
<dbReference type="OMA" id="RHERMFV"/>
<keyword evidence="4" id="KW-1185">Reference proteome</keyword>
<feature type="compositionally biased region" description="Basic and acidic residues" evidence="2">
    <location>
        <begin position="278"/>
        <end position="291"/>
    </location>
</feature>
<dbReference type="Proteomes" id="UP000001070">
    <property type="component" value="Unassembled WGS sequence"/>
</dbReference>
<dbReference type="PANTHER" id="PTHR15901">
    <property type="entry name" value="TESTICULAR HAPLOID EXPRESSED GENE PROTEIN"/>
    <property type="match status" value="1"/>
</dbReference>
<feature type="region of interest" description="Disordered" evidence="2">
    <location>
        <begin position="272"/>
        <end position="291"/>
    </location>
</feature>
<dbReference type="Pfam" id="PF14912">
    <property type="entry name" value="THEG"/>
    <property type="match status" value="2"/>
</dbReference>
<evidence type="ECO:0000313" key="4">
    <source>
        <dbReference type="Proteomes" id="UP000001070"/>
    </source>
</evidence>
<dbReference type="OrthoDB" id="25466at2759"/>
<name>B4JRK9_DROGR</name>
<feature type="compositionally biased region" description="Basic and acidic residues" evidence="2">
    <location>
        <begin position="190"/>
        <end position="202"/>
    </location>
</feature>
<dbReference type="InterPro" id="IPR006623">
    <property type="entry name" value="THEG"/>
</dbReference>
<evidence type="ECO:0000256" key="1">
    <source>
        <dbReference type="ARBA" id="ARBA00022737"/>
    </source>
</evidence>
<reference evidence="3 4" key="1">
    <citation type="journal article" date="2007" name="Nature">
        <title>Evolution of genes and genomes on the Drosophila phylogeny.</title>
        <authorList>
            <consortium name="Drosophila 12 Genomes Consortium"/>
            <person name="Clark A.G."/>
            <person name="Eisen M.B."/>
            <person name="Smith D.R."/>
            <person name="Bergman C.M."/>
            <person name="Oliver B."/>
            <person name="Markow T.A."/>
            <person name="Kaufman T.C."/>
            <person name="Kellis M."/>
            <person name="Gelbart W."/>
            <person name="Iyer V.N."/>
            <person name="Pollard D.A."/>
            <person name="Sackton T.B."/>
            <person name="Larracuente A.M."/>
            <person name="Singh N.D."/>
            <person name="Abad J.P."/>
            <person name="Abt D.N."/>
            <person name="Adryan B."/>
            <person name="Aguade M."/>
            <person name="Akashi H."/>
            <person name="Anderson W.W."/>
            <person name="Aquadro C.F."/>
            <person name="Ardell D.H."/>
            <person name="Arguello R."/>
            <person name="Artieri C.G."/>
            <person name="Barbash D.A."/>
            <person name="Barker D."/>
            <person name="Barsanti P."/>
            <person name="Batterham P."/>
            <person name="Batzoglou S."/>
            <person name="Begun D."/>
            <person name="Bhutkar A."/>
            <person name="Blanco E."/>
            <person name="Bosak S.A."/>
            <person name="Bradley R.K."/>
            <person name="Brand A.D."/>
            <person name="Brent M.R."/>
            <person name="Brooks A.N."/>
            <person name="Brown R.H."/>
            <person name="Butlin R.K."/>
            <person name="Caggese C."/>
            <person name="Calvi B.R."/>
            <person name="Bernardo de Carvalho A."/>
            <person name="Caspi A."/>
            <person name="Castrezana S."/>
            <person name="Celniker S.E."/>
            <person name="Chang J.L."/>
            <person name="Chapple C."/>
            <person name="Chatterji S."/>
            <person name="Chinwalla A."/>
            <person name="Civetta A."/>
            <person name="Clifton S.W."/>
            <person name="Comeron J.M."/>
            <person name="Costello J.C."/>
            <person name="Coyne J.A."/>
            <person name="Daub J."/>
            <person name="David R.G."/>
            <person name="Delcher A.L."/>
            <person name="Delehaunty K."/>
            <person name="Do C.B."/>
            <person name="Ebling H."/>
            <person name="Edwards K."/>
            <person name="Eickbush T."/>
            <person name="Evans J.D."/>
            <person name="Filipski A."/>
            <person name="Findeiss S."/>
            <person name="Freyhult E."/>
            <person name="Fulton L."/>
            <person name="Fulton R."/>
            <person name="Garcia A.C."/>
            <person name="Gardiner A."/>
            <person name="Garfield D.A."/>
            <person name="Garvin B.E."/>
            <person name="Gibson G."/>
            <person name="Gilbert D."/>
            <person name="Gnerre S."/>
            <person name="Godfrey J."/>
            <person name="Good R."/>
            <person name="Gotea V."/>
            <person name="Gravely B."/>
            <person name="Greenberg A.J."/>
            <person name="Griffiths-Jones S."/>
            <person name="Gross S."/>
            <person name="Guigo R."/>
            <person name="Gustafson E.A."/>
            <person name="Haerty W."/>
            <person name="Hahn M.W."/>
            <person name="Halligan D.L."/>
            <person name="Halpern A.L."/>
            <person name="Halter G.M."/>
            <person name="Han M.V."/>
            <person name="Heger A."/>
            <person name="Hillier L."/>
            <person name="Hinrichs A.S."/>
            <person name="Holmes I."/>
            <person name="Hoskins R.A."/>
            <person name="Hubisz M.J."/>
            <person name="Hultmark D."/>
            <person name="Huntley M.A."/>
            <person name="Jaffe D.B."/>
            <person name="Jagadeeshan S."/>
            <person name="Jeck W.R."/>
            <person name="Johnson J."/>
            <person name="Jones C.D."/>
            <person name="Jordan W.C."/>
            <person name="Karpen G.H."/>
            <person name="Kataoka E."/>
            <person name="Keightley P.D."/>
            <person name="Kheradpour P."/>
            <person name="Kirkness E.F."/>
            <person name="Koerich L.B."/>
            <person name="Kristiansen K."/>
            <person name="Kudrna D."/>
            <person name="Kulathinal R.J."/>
            <person name="Kumar S."/>
            <person name="Kwok R."/>
            <person name="Lander E."/>
            <person name="Langley C.H."/>
            <person name="Lapoint R."/>
            <person name="Lazzaro B.P."/>
            <person name="Lee S.J."/>
            <person name="Levesque L."/>
            <person name="Li R."/>
            <person name="Lin C.F."/>
            <person name="Lin M.F."/>
            <person name="Lindblad-Toh K."/>
            <person name="Llopart A."/>
            <person name="Long M."/>
            <person name="Low L."/>
            <person name="Lozovsky E."/>
            <person name="Lu J."/>
            <person name="Luo M."/>
            <person name="Machado C.A."/>
            <person name="Makalowski W."/>
            <person name="Marzo M."/>
            <person name="Matsuda M."/>
            <person name="Matzkin L."/>
            <person name="McAllister B."/>
            <person name="McBride C.S."/>
            <person name="McKernan B."/>
            <person name="McKernan K."/>
            <person name="Mendez-Lago M."/>
            <person name="Minx P."/>
            <person name="Mollenhauer M.U."/>
            <person name="Montooth K."/>
            <person name="Mount S.M."/>
            <person name="Mu X."/>
            <person name="Myers E."/>
            <person name="Negre B."/>
            <person name="Newfeld S."/>
            <person name="Nielsen R."/>
            <person name="Noor M.A."/>
            <person name="O'Grady P."/>
            <person name="Pachter L."/>
            <person name="Papaceit M."/>
            <person name="Parisi M.J."/>
            <person name="Parisi M."/>
            <person name="Parts L."/>
            <person name="Pedersen J.S."/>
            <person name="Pesole G."/>
            <person name="Phillippy A.M."/>
            <person name="Ponting C.P."/>
            <person name="Pop M."/>
            <person name="Porcelli D."/>
            <person name="Powell J.R."/>
            <person name="Prohaska S."/>
            <person name="Pruitt K."/>
            <person name="Puig M."/>
            <person name="Quesneville H."/>
            <person name="Ram K.R."/>
            <person name="Rand D."/>
            <person name="Rasmussen M.D."/>
            <person name="Reed L.K."/>
            <person name="Reenan R."/>
            <person name="Reily A."/>
            <person name="Remington K.A."/>
            <person name="Rieger T.T."/>
            <person name="Ritchie M.G."/>
            <person name="Robin C."/>
            <person name="Rogers Y.H."/>
            <person name="Rohde C."/>
            <person name="Rozas J."/>
            <person name="Rubenfield M.J."/>
            <person name="Ruiz A."/>
            <person name="Russo S."/>
            <person name="Salzberg S.L."/>
            <person name="Sanchez-Gracia A."/>
            <person name="Saranga D.J."/>
            <person name="Sato H."/>
            <person name="Schaeffer S.W."/>
            <person name="Schatz M.C."/>
            <person name="Schlenke T."/>
            <person name="Schwartz R."/>
            <person name="Segarra C."/>
            <person name="Singh R.S."/>
            <person name="Sirot L."/>
            <person name="Sirota M."/>
            <person name="Sisneros N.B."/>
            <person name="Smith C.D."/>
            <person name="Smith T.F."/>
            <person name="Spieth J."/>
            <person name="Stage D.E."/>
            <person name="Stark A."/>
            <person name="Stephan W."/>
            <person name="Strausberg R.L."/>
            <person name="Strempel S."/>
            <person name="Sturgill D."/>
            <person name="Sutton G."/>
            <person name="Sutton G.G."/>
            <person name="Tao W."/>
            <person name="Teichmann S."/>
            <person name="Tobari Y.N."/>
            <person name="Tomimura Y."/>
            <person name="Tsolas J.M."/>
            <person name="Valente V.L."/>
            <person name="Venter E."/>
            <person name="Venter J.C."/>
            <person name="Vicario S."/>
            <person name="Vieira F.G."/>
            <person name="Vilella A.J."/>
            <person name="Villasante A."/>
            <person name="Walenz B."/>
            <person name="Wang J."/>
            <person name="Wasserman M."/>
            <person name="Watts T."/>
            <person name="Wilson D."/>
            <person name="Wilson R.K."/>
            <person name="Wing R.A."/>
            <person name="Wolfner M.F."/>
            <person name="Wong A."/>
            <person name="Wong G.K."/>
            <person name="Wu C.I."/>
            <person name="Wu G."/>
            <person name="Yamamoto D."/>
            <person name="Yang H.P."/>
            <person name="Yang S.P."/>
            <person name="Yorke J.A."/>
            <person name="Yoshida K."/>
            <person name="Zdobnov E."/>
            <person name="Zhang P."/>
            <person name="Zhang Y."/>
            <person name="Zimin A.V."/>
            <person name="Baldwin J."/>
            <person name="Abdouelleil A."/>
            <person name="Abdulkadir J."/>
            <person name="Abebe A."/>
            <person name="Abera B."/>
            <person name="Abreu J."/>
            <person name="Acer S.C."/>
            <person name="Aftuck L."/>
            <person name="Alexander A."/>
            <person name="An P."/>
            <person name="Anderson E."/>
            <person name="Anderson S."/>
            <person name="Arachi H."/>
            <person name="Azer M."/>
            <person name="Bachantsang P."/>
            <person name="Barry A."/>
            <person name="Bayul T."/>
            <person name="Berlin A."/>
            <person name="Bessette D."/>
            <person name="Bloom T."/>
            <person name="Blye J."/>
            <person name="Boguslavskiy L."/>
            <person name="Bonnet C."/>
            <person name="Boukhgalter B."/>
            <person name="Bourzgui I."/>
            <person name="Brown A."/>
            <person name="Cahill P."/>
            <person name="Channer S."/>
            <person name="Cheshatsang Y."/>
            <person name="Chuda L."/>
            <person name="Citroen M."/>
            <person name="Collymore A."/>
            <person name="Cooke P."/>
            <person name="Costello M."/>
            <person name="D'Aco K."/>
            <person name="Daza R."/>
            <person name="De Haan G."/>
            <person name="DeGray S."/>
            <person name="DeMaso C."/>
            <person name="Dhargay N."/>
            <person name="Dooley K."/>
            <person name="Dooley E."/>
            <person name="Doricent M."/>
            <person name="Dorje P."/>
            <person name="Dorjee K."/>
            <person name="Dupes A."/>
            <person name="Elong R."/>
            <person name="Falk J."/>
            <person name="Farina A."/>
            <person name="Faro S."/>
            <person name="Ferguson D."/>
            <person name="Fisher S."/>
            <person name="Foley C.D."/>
            <person name="Franke A."/>
            <person name="Friedrich D."/>
            <person name="Gadbois L."/>
            <person name="Gearin G."/>
            <person name="Gearin C.R."/>
            <person name="Giannoukos G."/>
            <person name="Goode T."/>
            <person name="Graham J."/>
            <person name="Grandbois E."/>
            <person name="Grewal S."/>
            <person name="Gyaltsen K."/>
            <person name="Hafez N."/>
            <person name="Hagos B."/>
            <person name="Hall J."/>
            <person name="Henson C."/>
            <person name="Hollinger A."/>
            <person name="Honan T."/>
            <person name="Huard M.D."/>
            <person name="Hughes L."/>
            <person name="Hurhula B."/>
            <person name="Husby M.E."/>
            <person name="Kamat A."/>
            <person name="Kanga B."/>
            <person name="Kashin S."/>
            <person name="Khazanovich D."/>
            <person name="Kisner P."/>
            <person name="Lance K."/>
            <person name="Lara M."/>
            <person name="Lee W."/>
            <person name="Lennon N."/>
            <person name="Letendre F."/>
            <person name="LeVine R."/>
            <person name="Lipovsky A."/>
            <person name="Liu X."/>
            <person name="Liu J."/>
            <person name="Liu S."/>
            <person name="Lokyitsang T."/>
            <person name="Lokyitsang Y."/>
            <person name="Lubonja R."/>
            <person name="Lui A."/>
            <person name="MacDonald P."/>
            <person name="Magnisalis V."/>
            <person name="Maru K."/>
            <person name="Matthews C."/>
            <person name="McCusker W."/>
            <person name="McDonough S."/>
            <person name="Mehta T."/>
            <person name="Meldrim J."/>
            <person name="Meneus L."/>
            <person name="Mihai O."/>
            <person name="Mihalev A."/>
            <person name="Mihova T."/>
            <person name="Mittelman R."/>
            <person name="Mlenga V."/>
            <person name="Montmayeur A."/>
            <person name="Mulrain L."/>
            <person name="Navidi A."/>
            <person name="Naylor J."/>
            <person name="Negash T."/>
            <person name="Nguyen T."/>
            <person name="Nguyen N."/>
            <person name="Nicol R."/>
            <person name="Norbu C."/>
            <person name="Norbu N."/>
            <person name="Novod N."/>
            <person name="O'Neill B."/>
            <person name="Osman S."/>
            <person name="Markiewicz E."/>
            <person name="Oyono O.L."/>
            <person name="Patti C."/>
            <person name="Phunkhang P."/>
            <person name="Pierre F."/>
            <person name="Priest M."/>
            <person name="Raghuraman S."/>
            <person name="Rege F."/>
            <person name="Reyes R."/>
            <person name="Rise C."/>
            <person name="Rogov P."/>
            <person name="Ross K."/>
            <person name="Ryan E."/>
            <person name="Settipalli S."/>
            <person name="Shea T."/>
            <person name="Sherpa N."/>
            <person name="Shi L."/>
            <person name="Shih D."/>
            <person name="Sparrow T."/>
            <person name="Spaulding J."/>
            <person name="Stalker J."/>
            <person name="Stange-Thomann N."/>
            <person name="Stavropoulos S."/>
            <person name="Stone C."/>
            <person name="Strader C."/>
            <person name="Tesfaye S."/>
            <person name="Thomson T."/>
            <person name="Thoulutsang Y."/>
            <person name="Thoulutsang D."/>
            <person name="Topham K."/>
            <person name="Topping I."/>
            <person name="Tsamla T."/>
            <person name="Vassiliev H."/>
            <person name="Vo A."/>
            <person name="Wangchuk T."/>
            <person name="Wangdi T."/>
            <person name="Weiand M."/>
            <person name="Wilkinson J."/>
            <person name="Wilson A."/>
            <person name="Yadav S."/>
            <person name="Young G."/>
            <person name="Yu Q."/>
            <person name="Zembek L."/>
            <person name="Zhong D."/>
            <person name="Zimmer A."/>
            <person name="Zwirko Z."/>
            <person name="Jaffe D.B."/>
            <person name="Alvarez P."/>
            <person name="Brockman W."/>
            <person name="Butler J."/>
            <person name="Chin C."/>
            <person name="Gnerre S."/>
            <person name="Grabherr M."/>
            <person name="Kleber M."/>
            <person name="Mauceli E."/>
            <person name="MacCallum I."/>
        </authorList>
    </citation>
    <scope>NUCLEOTIDE SEQUENCE [LARGE SCALE GENOMIC DNA]</scope>
    <source>
        <strain evidence="4">Tucson 15287-2541.00</strain>
    </source>
</reference>
<sequence>MVMKRLKCDLSPELTTCLRLADSVRPDCCTIRERIPYDAECFVRDICKELKNLYQRHEKSFTKRMRILELAVPRRPLCRFIPKCACPFTKTIEIIPAQMPMHTRTEQLALPTVRRLLCRLKEAIRIGDKIGESILNRWLRSSYLSLYSRLANLQPLQKPVEKKKLTDKQLKKHNKYIKKLAKPKVPIKPPKPERKAGEIDQRRLKKLSSPKTYLEDIKPEWEITPGMRKYKATDRVKILAKPVERPNVHTNVNPEKISPTALKYKPSARIKEMSQPLAKHEANLGPGDLKDDPFAISPNALKYKTSARMKELAEPKEFENTHIRENPFAISPAALKAKASPRLIELAKPKGST</sequence>
<dbReference type="eggNOG" id="ENOG502SEHE">
    <property type="taxonomic scope" value="Eukaryota"/>
</dbReference>
<dbReference type="InterPro" id="IPR042401">
    <property type="entry name" value="SPMAP2-like"/>
</dbReference>
<evidence type="ECO:0000313" key="3">
    <source>
        <dbReference type="EMBL" id="EDV94399.1"/>
    </source>
</evidence>
<dbReference type="PANTHER" id="PTHR15901:SF16">
    <property type="entry name" value="TESTICULAR HAPLOID EXPRESSED GENE PROTEIN"/>
    <property type="match status" value="1"/>
</dbReference>
<proteinExistence type="predicted"/>
<dbReference type="STRING" id="7222.B4JRK9"/>
<dbReference type="SMART" id="SM00705">
    <property type="entry name" value="THEG"/>
    <property type="match status" value="8"/>
</dbReference>